<comment type="similarity">
    <text evidence="2">Belongs to the G-protein coupled receptor Fz/Smo family.</text>
</comment>
<dbReference type="InterPro" id="IPR023610">
    <property type="entry name" value="PInositol-4/5-P-5/4-kinase"/>
</dbReference>
<keyword evidence="4 8" id="KW-1133">Transmembrane helix</keyword>
<feature type="transmembrane region" description="Helical" evidence="8">
    <location>
        <begin position="245"/>
        <end position="266"/>
    </location>
</feature>
<sequence length="698" mass="79711">MAAYDALDVAASSRVYLYMGLVGCALHLCTLLSYMVFPQLKRQHPAANLMVWHVYCNFMLTLGFVAQYFLQGDGAVTDDDCVLLSMYNQFFLLGSGLWYLMLSFDLFIALMNPWMGYAVKTWTYHTITWSLSAISAAAMYSFRLYGLSSLNLCWVHRTASVRETNETYWVLLFAPLVVVWLVSFGVLLFATFRFARRQLDSTYRAKRRSLLQYFRYLVMYGLFWVVCGGLYYSDYLQSFSGVVAHHIQLTLAVVFGLYPLFVLAVWSINTDLVEHLGGGRAETPVADDSDGMTDHFSTSLRKDLLRYTSVGIIRSLHELREASPHRLERARSVFATYSTSDVVVPSRSHSFGSLRSMEETDLDAPGLYVEKKRLATTVRLNSNKLKVYYEKLGFTDYAPRIFENLRSLAGIEAGAYETSFTGTLSETASEGKSGMLFYFTNDRKYIVKTMTKDEHAFLMRILPAYHAYVRSQPKSLLVRYVGCHSMQLPVGWNKMFFVVMENVLCTDRIDERYDLKGTFAPALLPPLRVYIREPETRLLSPPQPKPTHLLHDDEFVDRGTYLHVTSDVRLELLTQMTSDCGFLQEMGIMDYSCILGIRPFDASKDSEESLAKNAIVSADQRQVYYVGFIDILQHYTIAWKLQHLVLSFVQDRRKITALPPPEYALRFLSFIHAHLLRGDATSTANSRTRPSFNYGTIP</sequence>
<dbReference type="Pfam" id="PF01534">
    <property type="entry name" value="Frizzled"/>
    <property type="match status" value="1"/>
</dbReference>
<dbReference type="EMBL" id="JH767146">
    <property type="protein sequence ID" value="EQC36999.1"/>
    <property type="molecule type" value="Genomic_DNA"/>
</dbReference>
<keyword evidence="7" id="KW-0808">Transferase</keyword>
<keyword evidence="7" id="KW-0067">ATP-binding</keyword>
<dbReference type="PANTHER" id="PTHR23086">
    <property type="entry name" value="PHOSPHATIDYLINOSITOL-4-PHOSPHATE 5-KINASE"/>
    <property type="match status" value="1"/>
</dbReference>
<dbReference type="Gene3D" id="3.30.810.10">
    <property type="entry name" value="2-Layer Sandwich"/>
    <property type="match status" value="1"/>
</dbReference>
<feature type="transmembrane region" description="Helical" evidence="8">
    <location>
        <begin position="122"/>
        <end position="142"/>
    </location>
</feature>
<evidence type="ECO:0000256" key="1">
    <source>
        <dbReference type="ARBA" id="ARBA00004141"/>
    </source>
</evidence>
<evidence type="ECO:0000256" key="3">
    <source>
        <dbReference type="ARBA" id="ARBA00022692"/>
    </source>
</evidence>
<keyword evidence="12" id="KW-1185">Reference proteome</keyword>
<evidence type="ECO:0000259" key="10">
    <source>
        <dbReference type="PROSITE" id="PS51455"/>
    </source>
</evidence>
<evidence type="ECO:0000256" key="5">
    <source>
        <dbReference type="ARBA" id="ARBA00023136"/>
    </source>
</evidence>
<keyword evidence="6" id="KW-0675">Receptor</keyword>
<dbReference type="InParanoid" id="T0QGC7"/>
<dbReference type="Gene3D" id="1.20.1070.10">
    <property type="entry name" value="Rhodopsin 7-helix transmembrane proteins"/>
    <property type="match status" value="1"/>
</dbReference>
<evidence type="ECO:0000259" key="9">
    <source>
        <dbReference type="PROSITE" id="PS50261"/>
    </source>
</evidence>
<dbReference type="PANTHER" id="PTHR23086:SF8">
    <property type="entry name" value="PHOSPHATIDYLINOSITOL 5-PHOSPHATE 4-KINASE, ISOFORM A"/>
    <property type="match status" value="1"/>
</dbReference>
<keyword evidence="7" id="KW-0547">Nucleotide-binding</keyword>
<dbReference type="GO" id="GO:0007166">
    <property type="term" value="P:cell surface receptor signaling pathway"/>
    <property type="evidence" value="ECO:0007669"/>
    <property type="project" value="InterPro"/>
</dbReference>
<dbReference type="AlphaFoldDB" id="T0QGC7"/>
<evidence type="ECO:0000256" key="2">
    <source>
        <dbReference type="ARBA" id="ARBA00008077"/>
    </source>
</evidence>
<dbReference type="VEuPathDB" id="FungiDB:SDRG_05817"/>
<evidence type="ECO:0008006" key="13">
    <source>
        <dbReference type="Google" id="ProtNLM"/>
    </source>
</evidence>
<evidence type="ECO:0000256" key="8">
    <source>
        <dbReference type="SAM" id="Phobius"/>
    </source>
</evidence>
<organism evidence="11 12">
    <name type="scientific">Saprolegnia diclina (strain VS20)</name>
    <dbReference type="NCBI Taxonomy" id="1156394"/>
    <lineage>
        <taxon>Eukaryota</taxon>
        <taxon>Sar</taxon>
        <taxon>Stramenopiles</taxon>
        <taxon>Oomycota</taxon>
        <taxon>Saprolegniomycetes</taxon>
        <taxon>Saprolegniales</taxon>
        <taxon>Saprolegniaceae</taxon>
        <taxon>Saprolegnia</taxon>
    </lineage>
</organism>
<protein>
    <recommendedName>
        <fullName evidence="13">PIPK domain-containing protein</fullName>
    </recommendedName>
</protein>
<dbReference type="Proteomes" id="UP000030762">
    <property type="component" value="Unassembled WGS sequence"/>
</dbReference>
<dbReference type="InterPro" id="IPR000539">
    <property type="entry name" value="Frizzled/Smoothened_7TM"/>
</dbReference>
<dbReference type="eggNOG" id="KOG0229">
    <property type="taxonomic scope" value="Eukaryota"/>
</dbReference>
<dbReference type="OrthoDB" id="20783at2759"/>
<feature type="transmembrane region" description="Helical" evidence="8">
    <location>
        <begin position="213"/>
        <end position="233"/>
    </location>
</feature>
<dbReference type="InterPro" id="IPR027483">
    <property type="entry name" value="PInositol-4-P-4/5-kinase_C_sf"/>
</dbReference>
<dbReference type="SMART" id="SM00330">
    <property type="entry name" value="PIPKc"/>
    <property type="match status" value="1"/>
</dbReference>
<dbReference type="CDD" id="cd00139">
    <property type="entry name" value="PIPKc"/>
    <property type="match status" value="1"/>
</dbReference>
<name>T0QGC7_SAPDV</name>
<dbReference type="GO" id="GO:0005886">
    <property type="term" value="C:plasma membrane"/>
    <property type="evidence" value="ECO:0007669"/>
    <property type="project" value="TreeGrafter"/>
</dbReference>
<dbReference type="SUPFAM" id="SSF56104">
    <property type="entry name" value="SAICAR synthase-like"/>
    <property type="match status" value="1"/>
</dbReference>
<dbReference type="GO" id="GO:0005524">
    <property type="term" value="F:ATP binding"/>
    <property type="evidence" value="ECO:0007669"/>
    <property type="project" value="UniProtKB-UniRule"/>
</dbReference>
<feature type="transmembrane region" description="Helical" evidence="8">
    <location>
        <begin position="15"/>
        <end position="37"/>
    </location>
</feature>
<evidence type="ECO:0000256" key="4">
    <source>
        <dbReference type="ARBA" id="ARBA00022989"/>
    </source>
</evidence>
<keyword evidence="5 8" id="KW-0472">Membrane</keyword>
<dbReference type="Gene3D" id="3.30.800.10">
    <property type="entry name" value="Phosphatidylinositol Phosphate Kinase II Beta"/>
    <property type="match status" value="1"/>
</dbReference>
<evidence type="ECO:0000256" key="6">
    <source>
        <dbReference type="ARBA" id="ARBA00023170"/>
    </source>
</evidence>
<evidence type="ECO:0000256" key="7">
    <source>
        <dbReference type="PROSITE-ProRule" id="PRU00781"/>
    </source>
</evidence>
<dbReference type="GO" id="GO:0004888">
    <property type="term" value="F:transmembrane signaling receptor activity"/>
    <property type="evidence" value="ECO:0007669"/>
    <property type="project" value="InterPro"/>
</dbReference>
<dbReference type="InterPro" id="IPR017981">
    <property type="entry name" value="GPCR_2-like_7TM"/>
</dbReference>
<evidence type="ECO:0000313" key="12">
    <source>
        <dbReference type="Proteomes" id="UP000030762"/>
    </source>
</evidence>
<reference evidence="11 12" key="1">
    <citation type="submission" date="2012-04" db="EMBL/GenBank/DDBJ databases">
        <title>The Genome Sequence of Saprolegnia declina VS20.</title>
        <authorList>
            <consortium name="The Broad Institute Genome Sequencing Platform"/>
            <person name="Russ C."/>
            <person name="Nusbaum C."/>
            <person name="Tyler B."/>
            <person name="van West P."/>
            <person name="Dieguez-Uribeondo J."/>
            <person name="de Bruijn I."/>
            <person name="Tripathy S."/>
            <person name="Jiang R."/>
            <person name="Young S.K."/>
            <person name="Zeng Q."/>
            <person name="Gargeya S."/>
            <person name="Fitzgerald M."/>
            <person name="Haas B."/>
            <person name="Abouelleil A."/>
            <person name="Alvarado L."/>
            <person name="Arachchi H.M."/>
            <person name="Berlin A."/>
            <person name="Chapman S.B."/>
            <person name="Goldberg J."/>
            <person name="Griggs A."/>
            <person name="Gujja S."/>
            <person name="Hansen M."/>
            <person name="Howarth C."/>
            <person name="Imamovic A."/>
            <person name="Larimer J."/>
            <person name="McCowen C."/>
            <person name="Montmayeur A."/>
            <person name="Murphy C."/>
            <person name="Neiman D."/>
            <person name="Pearson M."/>
            <person name="Priest M."/>
            <person name="Roberts A."/>
            <person name="Saif S."/>
            <person name="Shea T."/>
            <person name="Sisk P."/>
            <person name="Sykes S."/>
            <person name="Wortman J."/>
            <person name="Nusbaum C."/>
            <person name="Birren B."/>
        </authorList>
    </citation>
    <scope>NUCLEOTIDE SEQUENCE [LARGE SCALE GENOMIC DNA]</scope>
    <source>
        <strain evidence="11 12">VS20</strain>
    </source>
</reference>
<dbReference type="PROSITE" id="PS50261">
    <property type="entry name" value="G_PROTEIN_RECEP_F2_4"/>
    <property type="match status" value="1"/>
</dbReference>
<dbReference type="Pfam" id="PF01504">
    <property type="entry name" value="PIP5K"/>
    <property type="match status" value="1"/>
</dbReference>
<gene>
    <name evidence="11" type="ORF">SDRG_05817</name>
</gene>
<dbReference type="GO" id="GO:0046854">
    <property type="term" value="P:phosphatidylinositol phosphate biosynthetic process"/>
    <property type="evidence" value="ECO:0007669"/>
    <property type="project" value="TreeGrafter"/>
</dbReference>
<keyword evidence="7" id="KW-0418">Kinase</keyword>
<dbReference type="PROSITE" id="PS51455">
    <property type="entry name" value="PIPK"/>
    <property type="match status" value="1"/>
</dbReference>
<dbReference type="GO" id="GO:0016308">
    <property type="term" value="F:1-phosphatidylinositol-4-phosphate 5-kinase activity"/>
    <property type="evidence" value="ECO:0007669"/>
    <property type="project" value="TreeGrafter"/>
</dbReference>
<feature type="transmembrane region" description="Helical" evidence="8">
    <location>
        <begin position="168"/>
        <end position="192"/>
    </location>
</feature>
<dbReference type="InterPro" id="IPR002498">
    <property type="entry name" value="PInositol-4-P-4/5-kinase_core"/>
</dbReference>
<dbReference type="STRING" id="1156394.T0QGC7"/>
<feature type="transmembrane region" description="Helical" evidence="8">
    <location>
        <begin position="90"/>
        <end position="110"/>
    </location>
</feature>
<dbReference type="OMA" id="GIRCSIC"/>
<proteinExistence type="inferred from homology"/>
<evidence type="ECO:0000313" key="11">
    <source>
        <dbReference type="EMBL" id="EQC36999.1"/>
    </source>
</evidence>
<dbReference type="RefSeq" id="XP_008609780.1">
    <property type="nucleotide sequence ID" value="XM_008611558.1"/>
</dbReference>
<dbReference type="GeneID" id="19946544"/>
<comment type="subcellular location">
    <subcellularLocation>
        <location evidence="1">Membrane</location>
        <topology evidence="1">Multi-pass membrane protein</topology>
    </subcellularLocation>
</comment>
<dbReference type="InterPro" id="IPR027484">
    <property type="entry name" value="PInositol-4-P-5-kinase_N"/>
</dbReference>
<feature type="domain" description="G-protein coupled receptors family 2 profile 2" evidence="9">
    <location>
        <begin position="16"/>
        <end position="267"/>
    </location>
</feature>
<feature type="domain" description="PIPK" evidence="10">
    <location>
        <begin position="332"/>
        <end position="675"/>
    </location>
</feature>
<accession>T0QGC7</accession>
<keyword evidence="3 8" id="KW-0812">Transmembrane</keyword>
<feature type="transmembrane region" description="Helical" evidence="8">
    <location>
        <begin position="49"/>
        <end position="70"/>
    </location>
</feature>